<keyword evidence="1" id="KW-0808">Transferase</keyword>
<gene>
    <name evidence="4" type="ORF">H8718_16010</name>
</gene>
<evidence type="ECO:0000256" key="1">
    <source>
        <dbReference type="ARBA" id="ARBA00022679"/>
    </source>
</evidence>
<dbReference type="SUPFAM" id="SSF55729">
    <property type="entry name" value="Acyl-CoA N-acyltransferases (Nat)"/>
    <property type="match status" value="1"/>
</dbReference>
<name>A0A926EH18_9FIRM</name>
<protein>
    <submittedName>
        <fullName evidence="4">GNAT family N-acetyltransferase</fullName>
    </submittedName>
</protein>
<accession>A0A926EH18</accession>
<dbReference type="Proteomes" id="UP000655830">
    <property type="component" value="Unassembled WGS sequence"/>
</dbReference>
<sequence>MPFQIREATYEDYSAINNLIIEVHNLHCNYRPDVYAKVDTPLTKEHYHAMLMQDQLKIFVVEDSSSHEVIGYSSLKLMSSPSLSILVPTYAAYVNDFCIKSTYKRQGAGKLLFDTIANYAKGHGAESIQLTVWEFNKDALEFYTALGMRTRNRRLELDL</sequence>
<evidence type="ECO:0000313" key="4">
    <source>
        <dbReference type="EMBL" id="MBC8581021.1"/>
    </source>
</evidence>
<dbReference type="PANTHER" id="PTHR10545:SF29">
    <property type="entry name" value="GH14572P-RELATED"/>
    <property type="match status" value="1"/>
</dbReference>
<dbReference type="EMBL" id="JACRSY010000034">
    <property type="protein sequence ID" value="MBC8581021.1"/>
    <property type="molecule type" value="Genomic_DNA"/>
</dbReference>
<dbReference type="GO" id="GO:0008080">
    <property type="term" value="F:N-acetyltransferase activity"/>
    <property type="evidence" value="ECO:0007669"/>
    <property type="project" value="TreeGrafter"/>
</dbReference>
<evidence type="ECO:0000259" key="3">
    <source>
        <dbReference type="PROSITE" id="PS51186"/>
    </source>
</evidence>
<dbReference type="InterPro" id="IPR000182">
    <property type="entry name" value="GNAT_dom"/>
</dbReference>
<proteinExistence type="predicted"/>
<dbReference type="PANTHER" id="PTHR10545">
    <property type="entry name" value="DIAMINE N-ACETYLTRANSFERASE"/>
    <property type="match status" value="1"/>
</dbReference>
<evidence type="ECO:0000256" key="2">
    <source>
        <dbReference type="ARBA" id="ARBA00023315"/>
    </source>
</evidence>
<dbReference type="CDD" id="cd04301">
    <property type="entry name" value="NAT_SF"/>
    <property type="match status" value="1"/>
</dbReference>
<dbReference type="Pfam" id="PF00583">
    <property type="entry name" value="Acetyltransf_1"/>
    <property type="match status" value="1"/>
</dbReference>
<dbReference type="RefSeq" id="WP_249333716.1">
    <property type="nucleotide sequence ID" value="NZ_JACRSY010000034.1"/>
</dbReference>
<keyword evidence="5" id="KW-1185">Reference proteome</keyword>
<comment type="caution">
    <text evidence="4">The sequence shown here is derived from an EMBL/GenBank/DDBJ whole genome shotgun (WGS) entry which is preliminary data.</text>
</comment>
<organism evidence="4 5">
    <name type="scientific">Zhenhengia yiwuensis</name>
    <dbReference type="NCBI Taxonomy" id="2763666"/>
    <lineage>
        <taxon>Bacteria</taxon>
        <taxon>Bacillati</taxon>
        <taxon>Bacillota</taxon>
        <taxon>Clostridia</taxon>
        <taxon>Lachnospirales</taxon>
        <taxon>Lachnospiraceae</taxon>
        <taxon>Zhenhengia</taxon>
    </lineage>
</organism>
<evidence type="ECO:0000313" key="5">
    <source>
        <dbReference type="Proteomes" id="UP000655830"/>
    </source>
</evidence>
<keyword evidence="2" id="KW-0012">Acyltransferase</keyword>
<dbReference type="Gene3D" id="3.40.630.30">
    <property type="match status" value="1"/>
</dbReference>
<dbReference type="PROSITE" id="PS51186">
    <property type="entry name" value="GNAT"/>
    <property type="match status" value="1"/>
</dbReference>
<dbReference type="InterPro" id="IPR016181">
    <property type="entry name" value="Acyl_CoA_acyltransferase"/>
</dbReference>
<dbReference type="AlphaFoldDB" id="A0A926EH18"/>
<feature type="domain" description="N-acetyltransferase" evidence="3">
    <location>
        <begin position="3"/>
        <end position="159"/>
    </location>
</feature>
<dbReference type="InterPro" id="IPR051016">
    <property type="entry name" value="Diverse_Substrate_AcTransf"/>
</dbReference>
<reference evidence="4" key="1">
    <citation type="submission" date="2020-08" db="EMBL/GenBank/DDBJ databases">
        <title>Genome public.</title>
        <authorList>
            <person name="Liu C."/>
            <person name="Sun Q."/>
        </authorList>
    </citation>
    <scope>NUCLEOTIDE SEQUENCE</scope>
    <source>
        <strain evidence="4">NSJ-12</strain>
    </source>
</reference>